<dbReference type="CDD" id="cd00176">
    <property type="entry name" value="SPEC"/>
    <property type="match status" value="10"/>
</dbReference>
<proteinExistence type="predicted"/>
<dbReference type="InterPro" id="IPR018247">
    <property type="entry name" value="EF_Hand_1_Ca_BS"/>
</dbReference>
<keyword evidence="3" id="KW-0479">Metal-binding</keyword>
<dbReference type="PROSITE" id="PS51460">
    <property type="entry name" value="GAR"/>
    <property type="match status" value="1"/>
</dbReference>
<reference evidence="10" key="1">
    <citation type="submission" date="2019-03" db="UniProtKB">
        <authorList>
            <consortium name="Ensembl"/>
        </authorList>
    </citation>
    <scope>IDENTIFICATION</scope>
</reference>
<dbReference type="InterPro" id="IPR003108">
    <property type="entry name" value="GAR_dom"/>
</dbReference>
<evidence type="ECO:0000256" key="7">
    <source>
        <dbReference type="SAM" id="MobiDB-lite"/>
    </source>
</evidence>
<protein>
    <submittedName>
        <fullName evidence="10">Dystonin</fullName>
    </submittedName>
</protein>
<keyword evidence="5" id="KW-0206">Cytoskeleton</keyword>
<feature type="domain" description="EF-hand" evidence="8">
    <location>
        <begin position="2353"/>
        <end position="2388"/>
    </location>
</feature>
<dbReference type="Pfam" id="PF00435">
    <property type="entry name" value="Spectrin"/>
    <property type="match status" value="13"/>
</dbReference>
<keyword evidence="6" id="KW-0175">Coiled coil</keyword>
<feature type="coiled-coil region" evidence="6">
    <location>
        <begin position="1688"/>
        <end position="1719"/>
    </location>
</feature>
<dbReference type="FunFam" id="1.20.58.60:FF:000014">
    <property type="entry name" value="microtubule-actin cross-linking factor 1"/>
    <property type="match status" value="1"/>
</dbReference>
<dbReference type="SMART" id="SM00243">
    <property type="entry name" value="GAS2"/>
    <property type="match status" value="1"/>
</dbReference>
<dbReference type="FunFam" id="1.20.58.60:FF:000074">
    <property type="entry name" value="dystonin isoform X1"/>
    <property type="match status" value="1"/>
</dbReference>
<feature type="domain" description="EF-hand" evidence="8">
    <location>
        <begin position="2317"/>
        <end position="2352"/>
    </location>
</feature>
<feature type="region of interest" description="Disordered" evidence="7">
    <location>
        <begin position="2591"/>
        <end position="2699"/>
    </location>
</feature>
<dbReference type="InterPro" id="IPR036534">
    <property type="entry name" value="GAR_dom_sf"/>
</dbReference>
<dbReference type="GO" id="GO:0042060">
    <property type="term" value="P:wound healing"/>
    <property type="evidence" value="ECO:0007669"/>
    <property type="project" value="TreeGrafter"/>
</dbReference>
<dbReference type="Gene3D" id="3.30.920.20">
    <property type="entry name" value="Gas2-like domain"/>
    <property type="match status" value="1"/>
</dbReference>
<dbReference type="FunFam" id="3.30.920.20:FF:000001">
    <property type="entry name" value="Microtubule-actin cross-linking factor 1"/>
    <property type="match status" value="1"/>
</dbReference>
<keyword evidence="2" id="KW-0963">Cytoplasm</keyword>
<accession>A0A452TAB0</accession>
<feature type="coiled-coil region" evidence="6">
    <location>
        <begin position="1580"/>
        <end position="1611"/>
    </location>
</feature>
<dbReference type="FunFam" id="1.20.58.60:FF:000022">
    <property type="entry name" value="Microtubule-actin cross-linking factor 1"/>
    <property type="match status" value="1"/>
</dbReference>
<dbReference type="PANTHER" id="PTHR23169">
    <property type="entry name" value="ENVOPLAKIN"/>
    <property type="match status" value="1"/>
</dbReference>
<evidence type="ECO:0000256" key="1">
    <source>
        <dbReference type="ARBA" id="ARBA00004245"/>
    </source>
</evidence>
<dbReference type="FunFam" id="1.20.58.60:FF:000012">
    <property type="entry name" value="Microtubule-actin cross-linking factor 1"/>
    <property type="match status" value="1"/>
</dbReference>
<dbReference type="PROSITE" id="PS50222">
    <property type="entry name" value="EF_HAND_2"/>
    <property type="match status" value="2"/>
</dbReference>
<name>A0A452TAB0_URSMA</name>
<dbReference type="SUPFAM" id="SSF143575">
    <property type="entry name" value="GAS2 domain-like"/>
    <property type="match status" value="1"/>
</dbReference>
<dbReference type="SUPFAM" id="SSF46966">
    <property type="entry name" value="Spectrin repeat"/>
    <property type="match status" value="11"/>
</dbReference>
<organism evidence="10">
    <name type="scientific">Ursus maritimus</name>
    <name type="common">Polar bear</name>
    <name type="synonym">Thalarctos maritimus</name>
    <dbReference type="NCBI Taxonomy" id="29073"/>
    <lineage>
        <taxon>Eukaryota</taxon>
        <taxon>Metazoa</taxon>
        <taxon>Chordata</taxon>
        <taxon>Craniata</taxon>
        <taxon>Vertebrata</taxon>
        <taxon>Euteleostomi</taxon>
        <taxon>Mammalia</taxon>
        <taxon>Eutheria</taxon>
        <taxon>Laurasiatheria</taxon>
        <taxon>Carnivora</taxon>
        <taxon>Caniformia</taxon>
        <taxon>Ursidae</taxon>
        <taxon>Ursus</taxon>
    </lineage>
</organism>
<dbReference type="SMART" id="SM00150">
    <property type="entry name" value="SPEC"/>
    <property type="match status" value="16"/>
</dbReference>
<feature type="compositionally biased region" description="Polar residues" evidence="7">
    <location>
        <begin position="2520"/>
        <end position="2540"/>
    </location>
</feature>
<dbReference type="Ensembl" id="ENSUMAT00000005874.1">
    <property type="protein sequence ID" value="ENSUMAP00000004849.1"/>
    <property type="gene ID" value="ENSUMAG00000002037.1"/>
</dbReference>
<dbReference type="FunFam" id="1.20.58.60:FF:000021">
    <property type="entry name" value="Microtubule-actin cross-linking factor 1"/>
    <property type="match status" value="1"/>
</dbReference>
<evidence type="ECO:0000259" key="8">
    <source>
        <dbReference type="PROSITE" id="PS50222"/>
    </source>
</evidence>
<feature type="coiled-coil region" evidence="6">
    <location>
        <begin position="1427"/>
        <end position="1471"/>
    </location>
</feature>
<keyword evidence="4" id="KW-0106">Calcium</keyword>
<feature type="coiled-coil region" evidence="6">
    <location>
        <begin position="883"/>
        <end position="910"/>
    </location>
</feature>
<feature type="region of interest" description="Disordered" evidence="7">
    <location>
        <begin position="2498"/>
        <end position="2548"/>
    </location>
</feature>
<dbReference type="GO" id="GO:0005882">
    <property type="term" value="C:intermediate filament"/>
    <property type="evidence" value="ECO:0007669"/>
    <property type="project" value="TreeGrafter"/>
</dbReference>
<dbReference type="FunFam" id="1.20.58.60:FF:000025">
    <property type="entry name" value="microtubule-actin cross-linking factor 1"/>
    <property type="match status" value="1"/>
</dbReference>
<dbReference type="InterPro" id="IPR002017">
    <property type="entry name" value="Spectrin_repeat"/>
</dbReference>
<dbReference type="FunFam" id="1.10.238.10:FF:000013">
    <property type="entry name" value="Microtubule-actin cross-linking factor 1"/>
    <property type="match status" value="1"/>
</dbReference>
<dbReference type="FunFam" id="1.20.58.60:FF:000001">
    <property type="entry name" value="Microtubule-actin cross-linking factor 1"/>
    <property type="match status" value="3"/>
</dbReference>
<dbReference type="SMART" id="SM00054">
    <property type="entry name" value="EFh"/>
    <property type="match status" value="2"/>
</dbReference>
<dbReference type="GO" id="GO:0045104">
    <property type="term" value="P:intermediate filament cytoskeleton organization"/>
    <property type="evidence" value="ECO:0007669"/>
    <property type="project" value="InterPro"/>
</dbReference>
<dbReference type="GO" id="GO:0030056">
    <property type="term" value="C:hemidesmosome"/>
    <property type="evidence" value="ECO:0007669"/>
    <property type="project" value="TreeGrafter"/>
</dbReference>
<gene>
    <name evidence="10" type="primary">DST</name>
</gene>
<dbReference type="FunFam" id="1.20.58.60:FF:000008">
    <property type="entry name" value="microtubule-actin cross-linking factor 1"/>
    <property type="match status" value="1"/>
</dbReference>
<feature type="compositionally biased region" description="Low complexity" evidence="7">
    <location>
        <begin position="2510"/>
        <end position="2519"/>
    </location>
</feature>
<dbReference type="GeneTree" id="ENSGT00940000155008"/>
<dbReference type="InterPro" id="IPR002048">
    <property type="entry name" value="EF_hand_dom"/>
</dbReference>
<dbReference type="GO" id="GO:0005886">
    <property type="term" value="C:plasma membrane"/>
    <property type="evidence" value="ECO:0007669"/>
    <property type="project" value="UniProtKB-SubCell"/>
</dbReference>
<dbReference type="GO" id="GO:0005198">
    <property type="term" value="F:structural molecule activity"/>
    <property type="evidence" value="ECO:0007669"/>
    <property type="project" value="TreeGrafter"/>
</dbReference>
<evidence type="ECO:0000259" key="9">
    <source>
        <dbReference type="PROSITE" id="PS51460"/>
    </source>
</evidence>
<dbReference type="GO" id="GO:0005509">
    <property type="term" value="F:calcium ion binding"/>
    <property type="evidence" value="ECO:0007669"/>
    <property type="project" value="InterPro"/>
</dbReference>
<dbReference type="Gene3D" id="1.10.238.10">
    <property type="entry name" value="EF-hand"/>
    <property type="match status" value="1"/>
</dbReference>
<dbReference type="FunFam" id="1.20.58.60:FF:000016">
    <property type="entry name" value="Microtubule-actin cross-linking factor 1"/>
    <property type="match status" value="1"/>
</dbReference>
<feature type="domain" description="GAR" evidence="9">
    <location>
        <begin position="2393"/>
        <end position="2474"/>
    </location>
</feature>
<evidence type="ECO:0000313" key="10">
    <source>
        <dbReference type="Ensembl" id="ENSUMAP00000004849"/>
    </source>
</evidence>
<dbReference type="InterPro" id="IPR011992">
    <property type="entry name" value="EF-hand-dom_pair"/>
</dbReference>
<dbReference type="SUPFAM" id="SSF47473">
    <property type="entry name" value="EF-hand"/>
    <property type="match status" value="1"/>
</dbReference>
<dbReference type="Gene3D" id="1.20.58.60">
    <property type="match status" value="15"/>
</dbReference>
<dbReference type="GO" id="GO:0005737">
    <property type="term" value="C:cytoplasm"/>
    <property type="evidence" value="ECO:0007669"/>
    <property type="project" value="TreeGrafter"/>
</dbReference>
<dbReference type="Pfam" id="PF13499">
    <property type="entry name" value="EF-hand_7"/>
    <property type="match status" value="1"/>
</dbReference>
<feature type="coiled-coil region" evidence="6">
    <location>
        <begin position="1321"/>
        <end position="1348"/>
    </location>
</feature>
<dbReference type="InterPro" id="IPR018159">
    <property type="entry name" value="Spectrin/alpha-actinin"/>
</dbReference>
<comment type="subcellular location">
    <subcellularLocation>
        <location evidence="1">Cytoplasm</location>
        <location evidence="1">Cytoskeleton</location>
    </subcellularLocation>
</comment>
<evidence type="ECO:0000256" key="4">
    <source>
        <dbReference type="ARBA" id="ARBA00022837"/>
    </source>
</evidence>
<feature type="coiled-coil region" evidence="6">
    <location>
        <begin position="2081"/>
        <end position="2108"/>
    </location>
</feature>
<dbReference type="FunFam" id="1.20.58.60:FF:000069">
    <property type="entry name" value="dystonin isoform X2"/>
    <property type="match status" value="1"/>
</dbReference>
<evidence type="ECO:0000256" key="5">
    <source>
        <dbReference type="ARBA" id="ARBA00023212"/>
    </source>
</evidence>
<evidence type="ECO:0000256" key="6">
    <source>
        <dbReference type="SAM" id="Coils"/>
    </source>
</evidence>
<dbReference type="PROSITE" id="PS00018">
    <property type="entry name" value="EF_HAND_1"/>
    <property type="match status" value="2"/>
</dbReference>
<dbReference type="GO" id="GO:0005925">
    <property type="term" value="C:focal adhesion"/>
    <property type="evidence" value="ECO:0007669"/>
    <property type="project" value="TreeGrafter"/>
</dbReference>
<evidence type="ECO:0000256" key="3">
    <source>
        <dbReference type="ARBA" id="ARBA00022723"/>
    </source>
</evidence>
<dbReference type="FunFam" id="1.20.58.60:FF:000077">
    <property type="entry name" value="dystonin isoform X1"/>
    <property type="match status" value="1"/>
</dbReference>
<feature type="compositionally biased region" description="Polar residues" evidence="7">
    <location>
        <begin position="2648"/>
        <end position="2664"/>
    </location>
</feature>
<feature type="compositionally biased region" description="Low complexity" evidence="7">
    <location>
        <begin position="2619"/>
        <end position="2633"/>
    </location>
</feature>
<dbReference type="CDD" id="cd00051">
    <property type="entry name" value="EFh"/>
    <property type="match status" value="1"/>
</dbReference>
<dbReference type="FunFam" id="1.20.58.60:FF:000144">
    <property type="entry name" value="Dystonin"/>
    <property type="match status" value="1"/>
</dbReference>
<evidence type="ECO:0000256" key="2">
    <source>
        <dbReference type="ARBA" id="ARBA00022490"/>
    </source>
</evidence>
<dbReference type="Pfam" id="PF02187">
    <property type="entry name" value="GAS2"/>
    <property type="match status" value="1"/>
</dbReference>
<dbReference type="PANTHER" id="PTHR23169:SF24">
    <property type="entry name" value="DYSTONIN"/>
    <property type="match status" value="1"/>
</dbReference>
<dbReference type="GO" id="GO:0008017">
    <property type="term" value="F:microtubule binding"/>
    <property type="evidence" value="ECO:0007669"/>
    <property type="project" value="InterPro"/>
</dbReference>
<sequence>MGKPLSRPDCLGKGEEEEDLNIEDCYVPQRSIYDTVRLNEQIDSGSKGSLSSRHFTDRTLPYSHRTLDVSSLCSNGALASSSVFELRGREANKLDEKMIFDALKLNSDIIRTTGLPKAKSHAEKKEHRRSWRMFVPANFMDYANKSESSFVEPTDMSDAVTKASKCRWGTNSLTSEEEDSGLCSPPAEREEKQGILTGDQSRIRSLSSAEDIHVAEQYRPFFSVYSISEQKIPLLSCRSAHPDENFRMILHDVSPPEETKCVSGQREIHGENCCLQNDLKESTVKCDPLITPRDGENQCISSPGDEGKTYRTGGSQITAESRELMEDSLEVLHLSLTDLEGSDAECGSPSSVKNVTLLTPYDPEESNIASKEEVEAPLAAQEMEVVHRKYSPKFIPVRRQAAPRKARAQAGILDPVCNGFQSVQVINGNVKLVCIWWLLDNLYKLLLFQPQVFQKEEIEPLQVKQQDVNWLGQGLIQSAAKGTSTQGLEHDLDNVNARWKTLNKKVAQRAAQLQEALLHCGRFQDALESLLSWMVDTEELVANQKPPSAEFKVVKAQIQEQKLLQRLLDDRKSTVEVIKREGEKIAATAEPADKVKILKQLSLLDSRWEALLNKAEMRNRQLEGISVVAQQFHETLEPLNEWLTTVEKRLANCEPIGTQASKLEEQIAQHKALEDDIIHHNKHLHQAVSIGQSLKVLSSREDKDMVQNKLDSSQVWYIEIQEKSHSRSELLQQALCNAKIFGEDEVELMNWLNEVHDKLSKLSVQDYSTEGLWKQQSELRVFLFMLLFSFQLSLFSQSSLFLYYFMFLMISVNFLIIQDKLEAIKARYKDITKLSTDVAKTLEQALQLSRRLHSTREELCAWLDRVEVELLSYETQVLTGDAASQAQARQKELKKEAKNSKALLDSLNEVSSALLELVPWRAREGLEKMVAEDNERYRLVSDTITQKVEEIDAAILRSQQFDQAADAELSWITETEKKLMSLGDIRLEQDQTSAQLQLQKTFTMEILRHKDIIDELVKSGHKIMATCSEEEKQSMKVLKNYDAICQVNSERYLQLERAQSLVNQFWETYEELWPWLTETQRIISQLPAPALEYETLRQQQEEHRQLRELIAEHKPHIDKMNKTGPQLLELSPGEGFSIQEKYVAADTLYSQIKEDVKKRAVALDEAISQSTQVIIGFHDKIDQILESLERIVERLRQPPSISAEVEKIKEQISENKNVSVDMEKLQPLYETLKKRGEEMIARSEGTDKDISAKAVQDKLDQMVFIWENIHTLVEEREAKLLDVMELAEKFWCDHMSLVVTTKDTQDFIRDLEDPGIDPSVVKQQQEAAEAIKEEIDGLQEELDIVINLGSELIAACGEPDKPIVKKSIDELNSAWDSLNKAWKDRVDKLEEAMQAAVQYQDGLQAIFDWVDIAGGKLASMSPIGTDLETVKQQIEELKQFKSEAYQQQIEMERLNHQAELLLKKVTEESDKHTVQDPLMELKLIWDSLDERIINRQHKLEGALLALGQFQHALDELLTWLTHTEGLLSEQKPVGGDPKAIEIELAKHHVLQNDVLAHQSTVEAVNKAGNDLIGSSAGEEASNLQNKLEVLNQRWQNVLEKTEQRKQQLDGALRQAKGFHGEIEDLQQWLTDTERHLLASKPLGGLPETAREQLNAHMEICAAFDVKEETYKSLMQKGQQMLARCPKSAETIDQDLNNLKEKWESVETKLNERKTKLEEALNLAMEFHNSLQDFINWLTQAEQTLNVASRPSLILDTVLFQIDEHKVFANEVNSHREQIIELDKTGTHLKYFSQKQDVVLIKNLLISVQSRWEKVVQRLVERGRSLDDARKRAKQFHEAWSKLMEWLEESEKSLDSELEIANDPDKIKTQLAQHKEFQKSLGAKHSVYDTTNRTGRSLKEKTSLADDNLKLDDMLSELRDKWDTICGKSVERQNKLEEALLFSGQFTDALQALIDWLYRVEPQLAEDQPVHGDIDLVMNLIDNHKVFQKELGKRTSSVQALKRSARELIEGSRDDSSWVKVQMQELSTRWETVCALSISKQTRLEAALRQAEEFHSVVHALLEWLAEAEQTLRFHGALPDDEDALRTLIDQHKEFMKRLEEKRAALNKATSMGDAMLAICHPDSITTIKHWITIIRARFEEVLAWAKQHQQRLASALAGLIAKQELLEALLAWLQWAETTLSDRDKEVIPQEIEEVKALIAEHQNFMEEMTRKQPDVDKVTKTYKRRAADPSSLQSHIPVLDKGRAGSNLYPSGSQTQIETKNPRVNLLVSKWQQVWLLALERRRKLNDALDRLEELREFANFDFDIWRKKYMRWMNHKKSRVMDFFRRIDKDQDGKITRQEFIDGILSSKFPTSRLEMSAVADIFDRDGDGYIDYYEFVAALHPNKDAYKPVTDADKIEDEVTRQVAKCKCAKRFQVEQIGDNKYRRFSLPSSSQFGDSQQLRLVRILRSTVMVRVGGGWMALDEFLVKNDPCRAKGRTNMELREKFILADGASQGMAAFRPRGRRSRPSSRGASPNRSTSVSSQAGQAASPQVPATSTPKILHPLTRNYGKPWLTNSKMSTPCKPAECADFSVPSAEKIVGIQGGIRTRDRVAQGSSTNKGWFDPGCALSPDPKKTPSRPGSRAGSKAGSRASSRRGSDASDFDISEIQSVCSDVETVPQTHRPTPRAGSRPSTAKPSKIPTPQRKSPASKLDKSSKR</sequence>
<dbReference type="InterPro" id="IPR043197">
    <property type="entry name" value="Plakin"/>
</dbReference>
<feature type="region of interest" description="Disordered" evidence="7">
    <location>
        <begin position="171"/>
        <end position="197"/>
    </location>
</feature>
<dbReference type="GO" id="GO:0031581">
    <property type="term" value="P:hemidesmosome assembly"/>
    <property type="evidence" value="ECO:0007669"/>
    <property type="project" value="TreeGrafter"/>
</dbReference>